<evidence type="ECO:0000313" key="2">
    <source>
        <dbReference type="Proteomes" id="UP000005019"/>
    </source>
</evidence>
<comment type="caution">
    <text evidence="1">The sequence shown here is derived from an EMBL/GenBank/DDBJ whole genome shotgun (WGS) entry which is preliminary data.</text>
</comment>
<reference evidence="1 2" key="1">
    <citation type="journal article" date="2011" name="J. Bacteriol.">
        <title>Genome sequence of Methyloversatilis universalis FAM5T, a methylotrophic representative of the order Rhodocyclales.</title>
        <authorList>
            <person name="Kittichotirat W."/>
            <person name="Good N.M."/>
            <person name="Hall R."/>
            <person name="Bringel F."/>
            <person name="Lajus A."/>
            <person name="Medigue C."/>
            <person name="Smalley N.E."/>
            <person name="Beck D."/>
            <person name="Bumgarner R."/>
            <person name="Vuilleumier S."/>
            <person name="Kalyuzhnaya M.G."/>
        </authorList>
    </citation>
    <scope>NUCLEOTIDE SEQUENCE [LARGE SCALE GENOMIC DNA]</scope>
    <source>
        <strain evidence="2">ATCC BAA-1314 / JCM 13912 / FAM5</strain>
    </source>
</reference>
<accession>F5RFU5</accession>
<evidence type="ECO:0000313" key="1">
    <source>
        <dbReference type="EMBL" id="EGK70621.1"/>
    </source>
</evidence>
<dbReference type="Proteomes" id="UP000005019">
    <property type="component" value="Unassembled WGS sequence"/>
</dbReference>
<protein>
    <submittedName>
        <fullName evidence="1">Uncharacterized protein</fullName>
    </submittedName>
</protein>
<name>F5RFU5_METUF</name>
<gene>
    <name evidence="1" type="ORF">METUNv1_03182</name>
</gene>
<proteinExistence type="predicted"/>
<keyword evidence="2" id="KW-1185">Reference proteome</keyword>
<dbReference type="AlphaFoldDB" id="F5RFU5"/>
<organism evidence="1 2">
    <name type="scientific">Methyloversatilis universalis (strain ATCC BAA-1314 / DSM 25237 / JCM 13912 / CCUG 52030 / FAM5)</name>
    <dbReference type="NCBI Taxonomy" id="1000565"/>
    <lineage>
        <taxon>Bacteria</taxon>
        <taxon>Pseudomonadati</taxon>
        <taxon>Pseudomonadota</taxon>
        <taxon>Betaproteobacteria</taxon>
        <taxon>Nitrosomonadales</taxon>
        <taxon>Sterolibacteriaceae</taxon>
        <taxon>Methyloversatilis</taxon>
    </lineage>
</organism>
<dbReference type="EMBL" id="AFHG01000056">
    <property type="protein sequence ID" value="EGK70621.1"/>
    <property type="molecule type" value="Genomic_DNA"/>
</dbReference>
<dbReference type="RefSeq" id="WP_008063395.1">
    <property type="nucleotide sequence ID" value="NZ_AFHG01000056.1"/>
</dbReference>
<sequence>MDTQAALLIAEAREWLDKQPPAEANSARWYSLGNFQSFIAAIEADSSPQSIERASWSLGHHITDQLDWSSDYCKTISSFLQRARSILHDMQNG</sequence>